<dbReference type="Gene3D" id="3.40.50.150">
    <property type="entry name" value="Vaccinia Virus protein VP39"/>
    <property type="match status" value="1"/>
</dbReference>
<feature type="domain" description="SRCR" evidence="14">
    <location>
        <begin position="177"/>
        <end position="237"/>
    </location>
</feature>
<comment type="subcellular location">
    <subcellularLocation>
        <location evidence="1">Membrane</location>
        <topology evidence="1">Single-pass membrane protein</topology>
    </subcellularLocation>
    <subcellularLocation>
        <location evidence="2">Secreted</location>
    </subcellularLocation>
</comment>
<dbReference type="InterPro" id="IPR029063">
    <property type="entry name" value="SAM-dependent_MTases_sf"/>
</dbReference>
<feature type="compositionally biased region" description="Polar residues" evidence="12">
    <location>
        <begin position="916"/>
        <end position="927"/>
    </location>
</feature>
<dbReference type="GO" id="GO:0031638">
    <property type="term" value="P:zymogen activation"/>
    <property type="evidence" value="ECO:0007669"/>
    <property type="project" value="TreeGrafter"/>
</dbReference>
<feature type="domain" description="SRCR" evidence="14">
    <location>
        <begin position="582"/>
        <end position="676"/>
    </location>
</feature>
<feature type="region of interest" description="Disordered" evidence="12">
    <location>
        <begin position="989"/>
        <end position="1008"/>
    </location>
</feature>
<dbReference type="GO" id="GO:0005615">
    <property type="term" value="C:extracellular space"/>
    <property type="evidence" value="ECO:0007669"/>
    <property type="project" value="TreeGrafter"/>
</dbReference>
<dbReference type="PANTHER" id="PTHR48071:SF15">
    <property type="entry name" value="SRCR DOMAIN-CONTAINING PROTEIN"/>
    <property type="match status" value="1"/>
</dbReference>
<feature type="domain" description="SRCR" evidence="14">
    <location>
        <begin position="480"/>
        <end position="577"/>
    </location>
</feature>
<keyword evidence="3" id="KW-0964">Secreted</keyword>
<feature type="compositionally biased region" description="Basic and acidic residues" evidence="12">
    <location>
        <begin position="21"/>
        <end position="43"/>
    </location>
</feature>
<evidence type="ECO:0000256" key="5">
    <source>
        <dbReference type="ARBA" id="ARBA00022729"/>
    </source>
</evidence>
<feature type="region of interest" description="Disordered" evidence="12">
    <location>
        <begin position="900"/>
        <end position="927"/>
    </location>
</feature>
<keyword evidence="5" id="KW-0732">Signal</keyword>
<feature type="disulfide bond" evidence="11">
    <location>
        <begin position="548"/>
        <end position="558"/>
    </location>
</feature>
<evidence type="ECO:0000256" key="7">
    <source>
        <dbReference type="ARBA" id="ARBA00022989"/>
    </source>
</evidence>
<evidence type="ECO:0000256" key="12">
    <source>
        <dbReference type="SAM" id="MobiDB-lite"/>
    </source>
</evidence>
<dbReference type="PRINTS" id="PR00258">
    <property type="entry name" value="SPERACTRCPTR"/>
</dbReference>
<dbReference type="InterPro" id="IPR036772">
    <property type="entry name" value="SRCR-like_dom_sf"/>
</dbReference>
<keyword evidence="4 13" id="KW-0812">Transmembrane</keyword>
<evidence type="ECO:0000259" key="14">
    <source>
        <dbReference type="PROSITE" id="PS50287"/>
    </source>
</evidence>
<gene>
    <name evidence="15" type="ORF">ROHU_008927</name>
</gene>
<sequence length="1008" mass="114093">MLSLDVIEDVSPRVHPSQLSLEEREKRKRENLERKAREGRGNDSDDSLFSPLTSYITAETELKTLIMELEGVSSLKNCILAKEFKTEYYDDVANDSGLKEEMVKEITPGYYDDVITDGLKPDRETVDISESYDDVMINRLISRGVTEGVQEEYDDVTSVSEEVRNLLEFKEIRLTEGCEGNVEVFYNGSWARLKSAPNWLDKVKCRRHDSNLWQCPSSPWGQNDCNNKDEVAKIICSKEENQESPRSRLTCFTSLFPHQKQCSDLPEPSTLATTTSASPPVRSTSVTCSETLSVPPVLVIVLVVVLLLLLVPLLILIQQNRVMRRALSKRRHRMMIETVYEGIPHRHNHFTQRGSLISEELHSEYENADVLLSAKEFRAHDLQQEHILPKHILVDAEEMVKEITPRYYDDVITDGLKPDRETEEMVKEITPRYYDDAITDGLKPDRETEGVQVECDDVMSVSEDVRNLQDSSLALHDGRVRLSGERQCEGEVEVFTHQVWRRVLLDSWSLTESSVVCRQLGCGSVLNFYSSSSSSPEHSHECVTGFQCSGSEAHLGNCSSPQTLNCSSTQQLSITCLEFKEIRLTEGCEGNVEVFYNGSWGNVCYNKMDRDTASLICQELSCGRSGGEPRYSAGLKSNNWLDELSCRRQDSTLWQCPSSPWGQSDCDNEVAKITCSVVNEINIFQSQRSRLMILLGVILHVLPVLFYRLLNRDSVQQVCLSTLTALSKRRHRMTTEAVYEEIQHRHNHFTQRGSLISEELHSGYEDADELLSEEMVKEITPGYYDDVITDGLKADHETVGDQEEYDDVKNSNKDERDLLGESSDEVLAPDEFMNCKKAHEVQAMSKVIDVGSGKGYLCSYLSMWFDLQVFGIDSSSANTHGAQERNRKLKKLSKAYQKLNKTSRKQPLDSEDGSKQHSINFENSDGNKNFITEEKKSFEAQAETSALSKQVTKDLSASDNAAECPLDPNDSDAGSSFFSMLSLDVIEDVSPRVHPSQLSLEEREKRKR</sequence>
<keyword evidence="7 13" id="KW-1133">Transmembrane helix</keyword>
<dbReference type="FunFam" id="3.10.250.10:FF:000016">
    <property type="entry name" value="Scavenger receptor cysteine-rich protein type 12"/>
    <property type="match status" value="1"/>
</dbReference>
<dbReference type="GO" id="GO:0005886">
    <property type="term" value="C:plasma membrane"/>
    <property type="evidence" value="ECO:0007669"/>
    <property type="project" value="TreeGrafter"/>
</dbReference>
<feature type="disulfide bond" evidence="11">
    <location>
        <begin position="646"/>
        <end position="656"/>
    </location>
</feature>
<evidence type="ECO:0000313" key="16">
    <source>
        <dbReference type="Proteomes" id="UP000290572"/>
    </source>
</evidence>
<feature type="region of interest" description="Disordered" evidence="12">
    <location>
        <begin position="796"/>
        <end position="815"/>
    </location>
</feature>
<feature type="transmembrane region" description="Helical" evidence="13">
    <location>
        <begin position="297"/>
        <end position="317"/>
    </location>
</feature>
<accession>A0A498M1L4</accession>
<dbReference type="AlphaFoldDB" id="A0A498M1L4"/>
<feature type="disulfide bond" evidence="11">
    <location>
        <begin position="205"/>
        <end position="215"/>
    </location>
</feature>
<reference evidence="15 16" key="1">
    <citation type="submission" date="2018-03" db="EMBL/GenBank/DDBJ databases">
        <title>Draft genome sequence of Rohu Carp (Labeo rohita).</title>
        <authorList>
            <person name="Das P."/>
            <person name="Kushwaha B."/>
            <person name="Joshi C.G."/>
            <person name="Kumar D."/>
            <person name="Nagpure N.S."/>
            <person name="Sahoo L."/>
            <person name="Das S.P."/>
            <person name="Bit A."/>
            <person name="Patnaik S."/>
            <person name="Meher P.K."/>
            <person name="Jayasankar P."/>
            <person name="Koringa P.G."/>
            <person name="Patel N.V."/>
            <person name="Hinsu A.T."/>
            <person name="Kumar R."/>
            <person name="Pandey M."/>
            <person name="Agarwal S."/>
            <person name="Srivastava S."/>
            <person name="Singh M."/>
            <person name="Iquebal M.A."/>
            <person name="Jaiswal S."/>
            <person name="Angadi U.B."/>
            <person name="Kumar N."/>
            <person name="Raza M."/>
            <person name="Shah T.M."/>
            <person name="Rai A."/>
            <person name="Jena J.K."/>
        </authorList>
    </citation>
    <scope>NUCLEOTIDE SEQUENCE [LARGE SCALE GENOMIC DNA]</scope>
    <source>
        <strain evidence="15">DASCIFA01</strain>
        <tissue evidence="15">Testis</tissue>
    </source>
</reference>
<evidence type="ECO:0000256" key="11">
    <source>
        <dbReference type="PROSITE-ProRule" id="PRU00196"/>
    </source>
</evidence>
<proteinExistence type="predicted"/>
<dbReference type="SMART" id="SM00202">
    <property type="entry name" value="SR"/>
    <property type="match status" value="3"/>
</dbReference>
<evidence type="ECO:0000256" key="10">
    <source>
        <dbReference type="ARBA" id="ARBA00023180"/>
    </source>
</evidence>
<dbReference type="Gene3D" id="3.10.250.10">
    <property type="entry name" value="SRCR-like domain"/>
    <property type="match status" value="3"/>
</dbReference>
<dbReference type="SUPFAM" id="SSF56487">
    <property type="entry name" value="SRCR-like"/>
    <property type="match status" value="3"/>
</dbReference>
<dbReference type="PANTHER" id="PTHR48071">
    <property type="entry name" value="SRCR DOMAIN-CONTAINING PROTEIN"/>
    <property type="match status" value="1"/>
</dbReference>
<dbReference type="Proteomes" id="UP000290572">
    <property type="component" value="Unassembled WGS sequence"/>
</dbReference>
<keyword evidence="16" id="KW-1185">Reference proteome</keyword>
<comment type="caution">
    <text evidence="11">Lacks conserved residue(s) required for the propagation of feature annotation.</text>
</comment>
<dbReference type="EMBL" id="QBIY01012882">
    <property type="protein sequence ID" value="RXN14729.1"/>
    <property type="molecule type" value="Genomic_DNA"/>
</dbReference>
<evidence type="ECO:0000256" key="6">
    <source>
        <dbReference type="ARBA" id="ARBA00022737"/>
    </source>
</evidence>
<keyword evidence="6" id="KW-0677">Repeat</keyword>
<evidence type="ECO:0000256" key="8">
    <source>
        <dbReference type="ARBA" id="ARBA00023136"/>
    </source>
</evidence>
<keyword evidence="9 11" id="KW-1015">Disulfide bond</keyword>
<dbReference type="GO" id="GO:0004252">
    <property type="term" value="F:serine-type endopeptidase activity"/>
    <property type="evidence" value="ECO:0007669"/>
    <property type="project" value="TreeGrafter"/>
</dbReference>
<feature type="transmembrane region" description="Helical" evidence="13">
    <location>
        <begin position="691"/>
        <end position="710"/>
    </location>
</feature>
<protein>
    <submittedName>
        <fullName evidence="15">Scavenger receptor cysteine-rich type 1 M130-like protein</fullName>
    </submittedName>
</protein>
<name>A0A498M1L4_LABRO</name>
<keyword evidence="8 13" id="KW-0472">Membrane</keyword>
<keyword evidence="15" id="KW-0675">Receptor</keyword>
<evidence type="ECO:0000313" key="15">
    <source>
        <dbReference type="EMBL" id="RXN14729.1"/>
    </source>
</evidence>
<feature type="region of interest" description="Disordered" evidence="12">
    <location>
        <begin position="13"/>
        <end position="49"/>
    </location>
</feature>
<evidence type="ECO:0000256" key="9">
    <source>
        <dbReference type="ARBA" id="ARBA00023157"/>
    </source>
</evidence>
<feature type="region of interest" description="Disordered" evidence="12">
    <location>
        <begin position="954"/>
        <end position="973"/>
    </location>
</feature>
<evidence type="ECO:0000256" key="3">
    <source>
        <dbReference type="ARBA" id="ARBA00022525"/>
    </source>
</evidence>
<keyword evidence="10" id="KW-0325">Glycoprotein</keyword>
<dbReference type="InterPro" id="IPR025714">
    <property type="entry name" value="Methyltranfer_dom"/>
</dbReference>
<evidence type="ECO:0000256" key="2">
    <source>
        <dbReference type="ARBA" id="ARBA00004613"/>
    </source>
</evidence>
<feature type="compositionally biased region" description="Basic and acidic residues" evidence="12">
    <location>
        <begin position="906"/>
        <end position="915"/>
    </location>
</feature>
<dbReference type="SUPFAM" id="SSF53335">
    <property type="entry name" value="S-adenosyl-L-methionine-dependent methyltransferases"/>
    <property type="match status" value="1"/>
</dbReference>
<evidence type="ECO:0000256" key="4">
    <source>
        <dbReference type="ARBA" id="ARBA00022692"/>
    </source>
</evidence>
<dbReference type="FunFam" id="3.10.250.10:FF:000012">
    <property type="entry name" value="CD163 molecule like 1"/>
    <property type="match status" value="1"/>
</dbReference>
<dbReference type="InterPro" id="IPR001190">
    <property type="entry name" value="SRCR"/>
</dbReference>
<organism evidence="15 16">
    <name type="scientific">Labeo rohita</name>
    <name type="common">Indian major carp</name>
    <name type="synonym">Cyprinus rohita</name>
    <dbReference type="NCBI Taxonomy" id="84645"/>
    <lineage>
        <taxon>Eukaryota</taxon>
        <taxon>Metazoa</taxon>
        <taxon>Chordata</taxon>
        <taxon>Craniata</taxon>
        <taxon>Vertebrata</taxon>
        <taxon>Euteleostomi</taxon>
        <taxon>Actinopterygii</taxon>
        <taxon>Neopterygii</taxon>
        <taxon>Teleostei</taxon>
        <taxon>Ostariophysi</taxon>
        <taxon>Cypriniformes</taxon>
        <taxon>Cyprinidae</taxon>
        <taxon>Labeoninae</taxon>
        <taxon>Labeonini</taxon>
        <taxon>Labeo</taxon>
    </lineage>
</organism>
<dbReference type="PROSITE" id="PS50287">
    <property type="entry name" value="SRCR_2"/>
    <property type="match status" value="3"/>
</dbReference>
<evidence type="ECO:0000256" key="13">
    <source>
        <dbReference type="SAM" id="Phobius"/>
    </source>
</evidence>
<dbReference type="Pfam" id="PF00530">
    <property type="entry name" value="SRCR"/>
    <property type="match status" value="3"/>
</dbReference>
<dbReference type="Pfam" id="PF13679">
    <property type="entry name" value="Methyltransf_32"/>
    <property type="match status" value="1"/>
</dbReference>
<evidence type="ECO:0000256" key="1">
    <source>
        <dbReference type="ARBA" id="ARBA00004167"/>
    </source>
</evidence>
<comment type="caution">
    <text evidence="15">The sequence shown here is derived from an EMBL/GenBank/DDBJ whole genome shotgun (WGS) entry which is preliminary data.</text>
</comment>